<dbReference type="Gene3D" id="1.25.40.10">
    <property type="entry name" value="Tetratricopeptide repeat domain"/>
    <property type="match status" value="2"/>
</dbReference>
<dbReference type="InterPro" id="IPR039226">
    <property type="entry name" value="Ski3/TTC37"/>
</dbReference>
<feature type="repeat" description="TPR" evidence="3">
    <location>
        <begin position="735"/>
        <end position="768"/>
    </location>
</feature>
<gene>
    <name evidence="4" type="ORF">TCON_1849</name>
</gene>
<organism evidence="4 5">
    <name type="scientific">Astathelohania contejeani</name>
    <dbReference type="NCBI Taxonomy" id="164912"/>
    <lineage>
        <taxon>Eukaryota</taxon>
        <taxon>Fungi</taxon>
        <taxon>Fungi incertae sedis</taxon>
        <taxon>Microsporidia</taxon>
        <taxon>Astathelohaniidae</taxon>
        <taxon>Astathelohania</taxon>
    </lineage>
</organism>
<keyword evidence="2 3" id="KW-0802">TPR repeat</keyword>
<dbReference type="PANTHER" id="PTHR15704:SF7">
    <property type="entry name" value="SUPERKILLER COMPLEX PROTEIN 3"/>
    <property type="match status" value="1"/>
</dbReference>
<keyword evidence="1" id="KW-0677">Repeat</keyword>
<dbReference type="EMBL" id="SBIQ01000154">
    <property type="protein sequence ID" value="KAF7682935.1"/>
    <property type="molecule type" value="Genomic_DNA"/>
</dbReference>
<proteinExistence type="predicted"/>
<evidence type="ECO:0000256" key="1">
    <source>
        <dbReference type="ARBA" id="ARBA00022737"/>
    </source>
</evidence>
<evidence type="ECO:0000256" key="2">
    <source>
        <dbReference type="ARBA" id="ARBA00022803"/>
    </source>
</evidence>
<sequence length="857" mass="102317">MNNLLKEIKYEIQNKNYNLALKLCNKGLDLILDENLLFLKAFVLGEINQLEESISIYMNLLNKKRISKYLQGISRVIMKKDVRNVNEEEAEYCQEYAEILYEANKLDEYEAIINYIIEYYSSNNKKIISFIRKIKYNKIEYLKSIFYKEINKNKKSGELLLKNKKLYKENEIKEIRLNEYKNKDLVFNIFEEMQYEEIPKEEYKCIEKEYILYKIGWFYVEDENIKVLNEDISNDISHIYKLFKNDFSFEVKRGTMENYFIFGNGDKYLTDQILFSGILKICNILKNENQEEILEQLYVLEKLYQSKEGFYYYRWIEINLLIMECNHKLGNHDKVYALGNKFNDIFEKTGFKEWKIYFIKSMNSLELYKDSYEYIKTINETENADILVEMAYTYYLNGNTKEMGNIAELLNDSNEKILIESLIKYKDTIKNANLNKPIDEKLMFKNIFKAIESGYSDPRIFILLGDIYRRSNPPKSLEYYLKGFKIDKFYLFKVVDLLSTQERFSEMVEIMENTNLRSFRYYKTLGLVYFRLKNYFKAETNFKIALGYKKDVTIYLALSDSVLALNRPDNALNILNRITEDMNNNFLVKIKKAKLNNMLGNYKEAIEILNSVTYNEKETSMELFENETCFDLFSDYNLTQPESLFEVITEIRNFELLKSNYGLLSHSKEENEYSKLLKSLENGKYFGFRIPRSKNEIEEKYSRNLEKYFISNAIHLTGEETRTNLLNSINFKETAEAISLLALNYYEDGDLSRSIELIDKAILINKENCLVWAIRCIIFHDTAIRDHEFTICFTEFIKQYEKWAYPLLKYFFKKALNAFIEEKFNWVMAEKMLSCFYLHEAENVYIDCLNHIIKNSK</sequence>
<dbReference type="SMART" id="SM00028">
    <property type="entry name" value="TPR"/>
    <property type="match status" value="4"/>
</dbReference>
<keyword evidence="5" id="KW-1185">Reference proteome</keyword>
<evidence type="ECO:0000256" key="3">
    <source>
        <dbReference type="PROSITE-ProRule" id="PRU00339"/>
    </source>
</evidence>
<dbReference type="PANTHER" id="PTHR15704">
    <property type="entry name" value="SUPERKILLER 3 PROTEIN-RELATED"/>
    <property type="match status" value="1"/>
</dbReference>
<accession>A0ABQ7HXQ9</accession>
<reference evidence="4 5" key="1">
    <citation type="submission" date="2019-01" db="EMBL/GenBank/DDBJ databases">
        <title>Genomes sequencing and comparative genomics of infectious freshwater microsporidia, Cucumispora dikerogammari and Thelohania contejeani.</title>
        <authorList>
            <person name="Cormier A."/>
            <person name="Giraud I."/>
            <person name="Wattier R."/>
            <person name="Teixeira M."/>
            <person name="Grandjean F."/>
            <person name="Rigaud T."/>
            <person name="Cordaux R."/>
        </authorList>
    </citation>
    <scope>NUCLEOTIDE SEQUENCE [LARGE SCALE GENOMIC DNA]</scope>
    <source>
        <strain evidence="4">T1</strain>
        <tissue evidence="4">Spores</tissue>
    </source>
</reference>
<protein>
    <recommendedName>
        <fullName evidence="6">Tetratricopeptide repeat protein</fullName>
    </recommendedName>
</protein>
<dbReference type="PROSITE" id="PS50005">
    <property type="entry name" value="TPR"/>
    <property type="match status" value="1"/>
</dbReference>
<evidence type="ECO:0000313" key="4">
    <source>
        <dbReference type="EMBL" id="KAF7682935.1"/>
    </source>
</evidence>
<name>A0ABQ7HXQ9_9MICR</name>
<comment type="caution">
    <text evidence="4">The sequence shown here is derived from an EMBL/GenBank/DDBJ whole genome shotgun (WGS) entry which is preliminary data.</text>
</comment>
<dbReference type="InterPro" id="IPR011990">
    <property type="entry name" value="TPR-like_helical_dom_sf"/>
</dbReference>
<evidence type="ECO:0008006" key="6">
    <source>
        <dbReference type="Google" id="ProtNLM"/>
    </source>
</evidence>
<evidence type="ECO:0000313" key="5">
    <source>
        <dbReference type="Proteomes" id="UP001516464"/>
    </source>
</evidence>
<dbReference type="SUPFAM" id="SSF48452">
    <property type="entry name" value="TPR-like"/>
    <property type="match status" value="1"/>
</dbReference>
<dbReference type="InterPro" id="IPR019734">
    <property type="entry name" value="TPR_rpt"/>
</dbReference>
<dbReference type="Proteomes" id="UP001516464">
    <property type="component" value="Unassembled WGS sequence"/>
</dbReference>